<organism evidence="2 3">
    <name type="scientific">Plakobranchus ocellatus</name>
    <dbReference type="NCBI Taxonomy" id="259542"/>
    <lineage>
        <taxon>Eukaryota</taxon>
        <taxon>Metazoa</taxon>
        <taxon>Spiralia</taxon>
        <taxon>Lophotrochozoa</taxon>
        <taxon>Mollusca</taxon>
        <taxon>Gastropoda</taxon>
        <taxon>Heterobranchia</taxon>
        <taxon>Euthyneura</taxon>
        <taxon>Panpulmonata</taxon>
        <taxon>Sacoglossa</taxon>
        <taxon>Placobranchoidea</taxon>
        <taxon>Plakobranchidae</taxon>
        <taxon>Plakobranchus</taxon>
    </lineage>
</organism>
<name>A0AAV4C3N7_9GAST</name>
<reference evidence="2 3" key="1">
    <citation type="journal article" date="2021" name="Elife">
        <title>Chloroplast acquisition without the gene transfer in kleptoplastic sea slugs, Plakobranchus ocellatus.</title>
        <authorList>
            <person name="Maeda T."/>
            <person name="Takahashi S."/>
            <person name="Yoshida T."/>
            <person name="Shimamura S."/>
            <person name="Takaki Y."/>
            <person name="Nagai Y."/>
            <person name="Toyoda A."/>
            <person name="Suzuki Y."/>
            <person name="Arimoto A."/>
            <person name="Ishii H."/>
            <person name="Satoh N."/>
            <person name="Nishiyama T."/>
            <person name="Hasebe M."/>
            <person name="Maruyama T."/>
            <person name="Minagawa J."/>
            <person name="Obokata J."/>
            <person name="Shigenobu S."/>
        </authorList>
    </citation>
    <scope>NUCLEOTIDE SEQUENCE [LARGE SCALE GENOMIC DNA]</scope>
</reference>
<dbReference type="AlphaFoldDB" id="A0AAV4C3N7"/>
<sequence>MHTQPILPVSCPHHTHSAHTPISCPQHPHSALTAHQLPAPYTLSPHSHQLPAPNTLSPHRPSAARTIHTQSTRPFSCPHHTHSAHTAHQLPAQYTLRPFMVRAADGQYGLSVYG</sequence>
<dbReference type="EMBL" id="BLXT01005884">
    <property type="protein sequence ID" value="GFO27169.1"/>
    <property type="molecule type" value="Genomic_DNA"/>
</dbReference>
<protein>
    <submittedName>
        <fullName evidence="2">Uncharacterized protein</fullName>
    </submittedName>
</protein>
<proteinExistence type="predicted"/>
<feature type="region of interest" description="Disordered" evidence="1">
    <location>
        <begin position="1"/>
        <end position="65"/>
    </location>
</feature>
<evidence type="ECO:0000313" key="3">
    <source>
        <dbReference type="Proteomes" id="UP000735302"/>
    </source>
</evidence>
<accession>A0AAV4C3N7</accession>
<dbReference type="Proteomes" id="UP000735302">
    <property type="component" value="Unassembled WGS sequence"/>
</dbReference>
<evidence type="ECO:0000313" key="2">
    <source>
        <dbReference type="EMBL" id="GFO27169.1"/>
    </source>
</evidence>
<evidence type="ECO:0000256" key="1">
    <source>
        <dbReference type="SAM" id="MobiDB-lite"/>
    </source>
</evidence>
<feature type="compositionally biased region" description="Polar residues" evidence="1">
    <location>
        <begin position="44"/>
        <end position="57"/>
    </location>
</feature>
<comment type="caution">
    <text evidence="2">The sequence shown here is derived from an EMBL/GenBank/DDBJ whole genome shotgun (WGS) entry which is preliminary data.</text>
</comment>
<keyword evidence="3" id="KW-1185">Reference proteome</keyword>
<gene>
    <name evidence="2" type="ORF">PoB_005367400</name>
</gene>